<dbReference type="Proteomes" id="UP000054279">
    <property type="component" value="Unassembled WGS sequence"/>
</dbReference>
<sequence length="414" mass="45682">MFFSVSTGTISRKKISSPIPSSSSIDQHNIGLEGIRGAEIVVKLLRVQRSIQRIILGHNSLGDIGTVAIFDYLRSEEGKRHRITEISLNSNGIGDKGLWAIARYLEDNDSLNTLFLQNNNFEGERPIMLRFVLAVNRSRLHTLNLTSNPALSDSLCSTFLTTLCASRLSDLQLSLCALGPSSVPALISFLTSPKAVNLKQLKLNGNSFGLDGLTKIIDALEQSNWSLNHLEIYACCTNEPHSEEGWKALERRFSTLILERNRFLTNRAANDALVLLRHARPALLHYGRITDGARSRLPMELVIHTLSFLDPALSTSQHLRICKYAASPDTLPSVGLTLPSVGPSFRSPGKDPSSWLLLRPQHTSIAGSSGKNAAEEAREEWLRTVGCDRFEPETFNILNQPTNDEDESVKSGMA</sequence>
<keyword evidence="3" id="KW-0677">Repeat</keyword>
<name>A0A0C9VH63_SPHS4</name>
<dbReference type="AlphaFoldDB" id="A0A0C9VH63"/>
<reference evidence="4 5" key="1">
    <citation type="submission" date="2014-06" db="EMBL/GenBank/DDBJ databases">
        <title>Evolutionary Origins and Diversification of the Mycorrhizal Mutualists.</title>
        <authorList>
            <consortium name="DOE Joint Genome Institute"/>
            <consortium name="Mycorrhizal Genomics Consortium"/>
            <person name="Kohler A."/>
            <person name="Kuo A."/>
            <person name="Nagy L.G."/>
            <person name="Floudas D."/>
            <person name="Copeland A."/>
            <person name="Barry K.W."/>
            <person name="Cichocki N."/>
            <person name="Veneault-Fourrey C."/>
            <person name="LaButti K."/>
            <person name="Lindquist E.A."/>
            <person name="Lipzen A."/>
            <person name="Lundell T."/>
            <person name="Morin E."/>
            <person name="Murat C."/>
            <person name="Riley R."/>
            <person name="Ohm R."/>
            <person name="Sun H."/>
            <person name="Tunlid A."/>
            <person name="Henrissat B."/>
            <person name="Grigoriev I.V."/>
            <person name="Hibbett D.S."/>
            <person name="Martin F."/>
        </authorList>
    </citation>
    <scope>NUCLEOTIDE SEQUENCE [LARGE SCALE GENOMIC DNA]</scope>
    <source>
        <strain evidence="4 5">SS14</strain>
    </source>
</reference>
<keyword evidence="5" id="KW-1185">Reference proteome</keyword>
<dbReference type="GO" id="GO:0005096">
    <property type="term" value="F:GTPase activator activity"/>
    <property type="evidence" value="ECO:0007669"/>
    <property type="project" value="UniProtKB-KW"/>
</dbReference>
<dbReference type="EMBL" id="KN837175">
    <property type="protein sequence ID" value="KIJ36691.1"/>
    <property type="molecule type" value="Genomic_DNA"/>
</dbReference>
<dbReference type="SMART" id="SM00368">
    <property type="entry name" value="LRR_RI"/>
    <property type="match status" value="4"/>
</dbReference>
<accession>A0A0C9VH63</accession>
<evidence type="ECO:0000256" key="2">
    <source>
        <dbReference type="ARBA" id="ARBA00022614"/>
    </source>
</evidence>
<dbReference type="GO" id="GO:0005829">
    <property type="term" value="C:cytosol"/>
    <property type="evidence" value="ECO:0007669"/>
    <property type="project" value="TreeGrafter"/>
</dbReference>
<evidence type="ECO:0000256" key="1">
    <source>
        <dbReference type="ARBA" id="ARBA00022468"/>
    </source>
</evidence>
<evidence type="ECO:0000313" key="5">
    <source>
        <dbReference type="Proteomes" id="UP000054279"/>
    </source>
</evidence>
<protein>
    <recommendedName>
        <fullName evidence="6">RNI-like protein</fullName>
    </recommendedName>
</protein>
<dbReference type="GO" id="GO:0031267">
    <property type="term" value="F:small GTPase binding"/>
    <property type="evidence" value="ECO:0007669"/>
    <property type="project" value="TreeGrafter"/>
</dbReference>
<dbReference type="HOGENOM" id="CLU_028411_0_0_1"/>
<dbReference type="GO" id="GO:0006913">
    <property type="term" value="P:nucleocytoplasmic transport"/>
    <property type="evidence" value="ECO:0007669"/>
    <property type="project" value="TreeGrafter"/>
</dbReference>
<dbReference type="SUPFAM" id="SSF52047">
    <property type="entry name" value="RNI-like"/>
    <property type="match status" value="1"/>
</dbReference>
<evidence type="ECO:0000256" key="3">
    <source>
        <dbReference type="ARBA" id="ARBA00022737"/>
    </source>
</evidence>
<organism evidence="4 5">
    <name type="scientific">Sphaerobolus stellatus (strain SS14)</name>
    <dbReference type="NCBI Taxonomy" id="990650"/>
    <lineage>
        <taxon>Eukaryota</taxon>
        <taxon>Fungi</taxon>
        <taxon>Dikarya</taxon>
        <taxon>Basidiomycota</taxon>
        <taxon>Agaricomycotina</taxon>
        <taxon>Agaricomycetes</taxon>
        <taxon>Phallomycetidae</taxon>
        <taxon>Geastrales</taxon>
        <taxon>Sphaerobolaceae</taxon>
        <taxon>Sphaerobolus</taxon>
    </lineage>
</organism>
<dbReference type="GO" id="GO:0005634">
    <property type="term" value="C:nucleus"/>
    <property type="evidence" value="ECO:0007669"/>
    <property type="project" value="TreeGrafter"/>
</dbReference>
<evidence type="ECO:0000313" key="4">
    <source>
        <dbReference type="EMBL" id="KIJ36691.1"/>
    </source>
</evidence>
<proteinExistence type="predicted"/>
<gene>
    <name evidence="4" type="ORF">M422DRAFT_232257</name>
</gene>
<evidence type="ECO:0008006" key="6">
    <source>
        <dbReference type="Google" id="ProtNLM"/>
    </source>
</evidence>
<dbReference type="InterPro" id="IPR032675">
    <property type="entry name" value="LRR_dom_sf"/>
</dbReference>
<dbReference type="InterPro" id="IPR027038">
    <property type="entry name" value="RanGap"/>
</dbReference>
<dbReference type="Gene3D" id="3.80.10.10">
    <property type="entry name" value="Ribonuclease Inhibitor"/>
    <property type="match status" value="2"/>
</dbReference>
<dbReference type="OrthoDB" id="120976at2759"/>
<dbReference type="GO" id="GO:0048471">
    <property type="term" value="C:perinuclear region of cytoplasm"/>
    <property type="evidence" value="ECO:0007669"/>
    <property type="project" value="TreeGrafter"/>
</dbReference>
<dbReference type="PANTHER" id="PTHR24113:SF12">
    <property type="entry name" value="RAN GTPASE-ACTIVATING PROTEIN 1"/>
    <property type="match status" value="1"/>
</dbReference>
<keyword evidence="1" id="KW-0343">GTPase activation</keyword>
<dbReference type="PANTHER" id="PTHR24113">
    <property type="entry name" value="RAN GTPASE-ACTIVATING PROTEIN 1"/>
    <property type="match status" value="1"/>
</dbReference>
<keyword evidence="2" id="KW-0433">Leucine-rich repeat</keyword>